<dbReference type="Pfam" id="PF00440">
    <property type="entry name" value="TetR_N"/>
    <property type="match status" value="1"/>
</dbReference>
<keyword evidence="1" id="KW-0805">Transcription regulation</keyword>
<evidence type="ECO:0000256" key="1">
    <source>
        <dbReference type="ARBA" id="ARBA00023015"/>
    </source>
</evidence>
<protein>
    <submittedName>
        <fullName evidence="7">TetR/AcrR family transcriptional regulator</fullName>
    </submittedName>
</protein>
<evidence type="ECO:0000256" key="2">
    <source>
        <dbReference type="ARBA" id="ARBA00023125"/>
    </source>
</evidence>
<feature type="domain" description="HTH tetR-type" evidence="6">
    <location>
        <begin position="6"/>
        <end position="66"/>
    </location>
</feature>
<dbReference type="SUPFAM" id="SSF46689">
    <property type="entry name" value="Homeodomain-like"/>
    <property type="match status" value="1"/>
</dbReference>
<gene>
    <name evidence="7" type="ORF">AB4876_18850</name>
</gene>
<reference evidence="7 8" key="1">
    <citation type="journal article" date="2011" name="Int. J. Syst. Evol. Microbiol.">
        <title>Zhongshania antarctica gen. nov., sp. nov. and Zhongshania guokunii sp. nov., gammaproteobacteria respectively isolated from coastal attached (fast) ice and surface seawater of the Antarctic.</title>
        <authorList>
            <person name="Li H.J."/>
            <person name="Zhang X.Y."/>
            <person name="Chen C.X."/>
            <person name="Zhang Y.J."/>
            <person name="Gao Z.M."/>
            <person name="Yu Y."/>
            <person name="Chen X.L."/>
            <person name="Chen B."/>
            <person name="Zhang Y.Z."/>
        </authorList>
    </citation>
    <scope>NUCLEOTIDE SEQUENCE [LARGE SCALE GENOMIC DNA]</scope>
    <source>
        <strain evidence="7 8">ZS6-22T</strain>
    </source>
</reference>
<name>A0ABV3UCD4_9GAMM</name>
<dbReference type="PANTHER" id="PTHR30055:SF234">
    <property type="entry name" value="HTH-TYPE TRANSCRIPTIONAL REGULATOR BETI"/>
    <property type="match status" value="1"/>
</dbReference>
<evidence type="ECO:0000256" key="3">
    <source>
        <dbReference type="ARBA" id="ARBA00023163"/>
    </source>
</evidence>
<evidence type="ECO:0000256" key="4">
    <source>
        <dbReference type="PROSITE-ProRule" id="PRU00335"/>
    </source>
</evidence>
<keyword evidence="2 4" id="KW-0238">DNA-binding</keyword>
<keyword evidence="3" id="KW-0804">Transcription</keyword>
<feature type="transmembrane region" description="Helical" evidence="5">
    <location>
        <begin position="148"/>
        <end position="168"/>
    </location>
</feature>
<dbReference type="PROSITE" id="PS50977">
    <property type="entry name" value="HTH_TETR_2"/>
    <property type="match status" value="1"/>
</dbReference>
<dbReference type="PANTHER" id="PTHR30055">
    <property type="entry name" value="HTH-TYPE TRANSCRIPTIONAL REGULATOR RUTR"/>
    <property type="match status" value="1"/>
</dbReference>
<comment type="caution">
    <text evidence="7">The sequence shown here is derived from an EMBL/GenBank/DDBJ whole genome shotgun (WGS) entry which is preliminary data.</text>
</comment>
<dbReference type="RefSeq" id="WP_368383238.1">
    <property type="nucleotide sequence ID" value="NZ_JBFRYA010000029.1"/>
</dbReference>
<evidence type="ECO:0000256" key="5">
    <source>
        <dbReference type="SAM" id="Phobius"/>
    </source>
</evidence>
<keyword evidence="5" id="KW-0472">Membrane</keyword>
<dbReference type="Proteomes" id="UP001557485">
    <property type="component" value="Unassembled WGS sequence"/>
</dbReference>
<proteinExistence type="predicted"/>
<evidence type="ECO:0000259" key="6">
    <source>
        <dbReference type="PROSITE" id="PS50977"/>
    </source>
</evidence>
<accession>A0ABV3UCD4</accession>
<dbReference type="Gene3D" id="1.10.357.10">
    <property type="entry name" value="Tetracycline Repressor, domain 2"/>
    <property type="match status" value="1"/>
</dbReference>
<keyword evidence="5" id="KW-0812">Transmembrane</keyword>
<dbReference type="InterPro" id="IPR050109">
    <property type="entry name" value="HTH-type_TetR-like_transc_reg"/>
</dbReference>
<dbReference type="InterPro" id="IPR001647">
    <property type="entry name" value="HTH_TetR"/>
</dbReference>
<evidence type="ECO:0000313" key="8">
    <source>
        <dbReference type="Proteomes" id="UP001557485"/>
    </source>
</evidence>
<keyword evidence="5" id="KW-1133">Transmembrane helix</keyword>
<dbReference type="EMBL" id="JBFRYA010000029">
    <property type="protein sequence ID" value="MEX1670970.1"/>
    <property type="molecule type" value="Genomic_DNA"/>
</dbReference>
<keyword evidence="8" id="KW-1185">Reference proteome</keyword>
<organism evidence="7 8">
    <name type="scientific">Zhongshania guokunii</name>
    <dbReference type="NCBI Taxonomy" id="641783"/>
    <lineage>
        <taxon>Bacteria</taxon>
        <taxon>Pseudomonadati</taxon>
        <taxon>Pseudomonadota</taxon>
        <taxon>Gammaproteobacteria</taxon>
        <taxon>Cellvibrionales</taxon>
        <taxon>Spongiibacteraceae</taxon>
        <taxon>Zhongshania</taxon>
    </lineage>
</organism>
<evidence type="ECO:0000313" key="7">
    <source>
        <dbReference type="EMBL" id="MEX1670970.1"/>
    </source>
</evidence>
<sequence>MAQLGISDINRVIEVASRLFAEHGFDGVGIRRISEVSGVKTATIFYHFGTKSSLYEEAREYKYLEAVKAISNAAKSANTPDKKLQSILGAFLDKLLSDRTLLMLLQRDVADEVARGGPVYPPCRNSVLIEVTEELFQTQFATIKERRLAFSLGSLLLGFGAVTASMIANTDDRSHGPEWYATQREEMVSLVLSIGSRMRNML</sequence>
<dbReference type="PRINTS" id="PR00455">
    <property type="entry name" value="HTHTETR"/>
</dbReference>
<dbReference type="InterPro" id="IPR009057">
    <property type="entry name" value="Homeodomain-like_sf"/>
</dbReference>
<feature type="DNA-binding region" description="H-T-H motif" evidence="4">
    <location>
        <begin position="29"/>
        <end position="48"/>
    </location>
</feature>